<evidence type="ECO:0000313" key="2">
    <source>
        <dbReference type="Proteomes" id="UP000622475"/>
    </source>
</evidence>
<dbReference type="Proteomes" id="UP000622475">
    <property type="component" value="Unassembled WGS sequence"/>
</dbReference>
<dbReference type="PROSITE" id="PS51257">
    <property type="entry name" value="PROKAR_LIPOPROTEIN"/>
    <property type="match status" value="1"/>
</dbReference>
<keyword evidence="2" id="KW-1185">Reference proteome</keyword>
<dbReference type="RefSeq" id="WP_194110735.1">
    <property type="nucleotide sequence ID" value="NZ_JADFFL010000002.1"/>
</dbReference>
<proteinExistence type="predicted"/>
<sequence length="129" mass="14503">MRYLVIILLATISVSCKKEELPTDNKEFVGTWRAAYGVGGVIGSRQPVPKDTVILFQLNADNTYRSIYNGRLLAKGKYWIGPGQDNRNNEKIIMYGLGGFSQRIAVQHDTLFIGHIYPTAPGVIYVRQR</sequence>
<organism evidence="1 2">
    <name type="scientific">Mucilaginibacter myungsuensis</name>
    <dbReference type="NCBI Taxonomy" id="649104"/>
    <lineage>
        <taxon>Bacteria</taxon>
        <taxon>Pseudomonadati</taxon>
        <taxon>Bacteroidota</taxon>
        <taxon>Sphingobacteriia</taxon>
        <taxon>Sphingobacteriales</taxon>
        <taxon>Sphingobacteriaceae</taxon>
        <taxon>Mucilaginibacter</taxon>
    </lineage>
</organism>
<evidence type="ECO:0000313" key="1">
    <source>
        <dbReference type="EMBL" id="MBE9661551.1"/>
    </source>
</evidence>
<protein>
    <submittedName>
        <fullName evidence="1">Uncharacterized protein</fullName>
    </submittedName>
</protein>
<dbReference type="EMBL" id="JADFFL010000002">
    <property type="protein sequence ID" value="MBE9661551.1"/>
    <property type="molecule type" value="Genomic_DNA"/>
</dbReference>
<comment type="caution">
    <text evidence="1">The sequence shown here is derived from an EMBL/GenBank/DDBJ whole genome shotgun (WGS) entry which is preliminary data.</text>
</comment>
<gene>
    <name evidence="1" type="ORF">IRJ16_06610</name>
</gene>
<dbReference type="AlphaFoldDB" id="A0A929PVZ8"/>
<accession>A0A929PVZ8</accession>
<reference evidence="1" key="1">
    <citation type="submission" date="2020-10" db="EMBL/GenBank/DDBJ databases">
        <title>Mucilaginibacter mali sp. nov., isolated from rhizosphere soil of apple orchard.</title>
        <authorList>
            <person name="Lee J.-S."/>
            <person name="Kim H.S."/>
            <person name="Kim J.-S."/>
        </authorList>
    </citation>
    <scope>NUCLEOTIDE SEQUENCE</scope>
    <source>
        <strain evidence="1">KCTC 22746</strain>
    </source>
</reference>
<name>A0A929PVZ8_9SPHI</name>